<evidence type="ECO:0000313" key="1">
    <source>
        <dbReference type="EMBL" id="AAZ38277.1"/>
    </source>
</evidence>
<dbReference type="InterPro" id="IPR020122">
    <property type="entry name" value="Alphabaculovirus_Y056"/>
</dbReference>
<reference evidence="1 2" key="2">
    <citation type="journal article" date="2006" name="J. Gen. Virol.">
        <title>Genome sequence of an enhancin gene-rich nucleopolyhedrovirus (NPV) from Agrotis segetum: collinearity with Spodoptera exigua multiple NPV.</title>
        <authorList>
            <person name="Jakubowska A.K."/>
            <person name="Peters S.A."/>
            <person name="Ziemnicka J."/>
            <person name="Vlak J.M."/>
            <person name="van Oers M.M."/>
        </authorList>
    </citation>
    <scope>NUCLEOTIDE SEQUENCE [LARGE SCALE GENOMIC DNA]</scope>
</reference>
<accession>Q287G1</accession>
<sequence>MRKNTNFKESGCRIVDLVNQVVYCEKCDFIAPLSLSFEEYTSLHRRYNNIIENVCVTTLISSNCRLNLINFDADQTL</sequence>
<proteinExistence type="predicted"/>
<dbReference type="KEGG" id="vg:3974273"/>
<dbReference type="GeneID" id="3974273"/>
<name>Q287G1_NPVAS</name>
<dbReference type="Proteomes" id="UP000204644">
    <property type="component" value="Segment"/>
</dbReference>
<keyword evidence="2" id="KW-1185">Reference proteome</keyword>
<reference evidence="2" key="1">
    <citation type="journal article" date="2005" name="J. Invertebr. Pathol.">
        <title>Molecular characterization of Agrotis segetum nucleopolyhedrovirus from Poland.</title>
        <authorList>
            <person name="Jakubowska A."/>
            <person name="van Oers M.M."/>
            <person name="Ziemnicka J."/>
            <person name="Lipa J.J."/>
            <person name="Vlak J.M."/>
        </authorList>
    </citation>
    <scope>NUCLEOTIDE SEQUENCE [LARGE SCALE GENOMIC DNA]</scope>
</reference>
<dbReference type="RefSeq" id="YP_529781.1">
    <property type="nucleotide sequence ID" value="NC_007921.1"/>
</dbReference>
<organismHost>
    <name type="scientific">Lepidoptera</name>
    <name type="common">moths &amp; butterflies</name>
    <dbReference type="NCBI Taxonomy" id="7088"/>
</organismHost>
<protein>
    <submittedName>
        <fullName evidence="1">ORF-111</fullName>
    </submittedName>
</protein>
<dbReference type="EMBL" id="DQ123841">
    <property type="protein sequence ID" value="AAZ38277.1"/>
    <property type="molecule type" value="Genomic_DNA"/>
</dbReference>
<dbReference type="OrthoDB" id="27003at10239"/>
<organism evidence="1 2">
    <name type="scientific">Agrotis segetum nuclear polyhedrosis virus</name>
    <name type="common">AsNPV</name>
    <dbReference type="NCBI Taxonomy" id="1962501"/>
    <lineage>
        <taxon>Viruses</taxon>
        <taxon>Viruses incertae sedis</taxon>
        <taxon>Naldaviricetes</taxon>
        <taxon>Lefavirales</taxon>
        <taxon>Baculoviridae</taxon>
        <taxon>Alphabaculovirus</taxon>
        <taxon>Alphabaculovirus agsegetum</taxon>
    </lineage>
</organism>
<evidence type="ECO:0000313" key="2">
    <source>
        <dbReference type="Proteomes" id="UP000204644"/>
    </source>
</evidence>
<dbReference type="Pfam" id="PF10891">
    <property type="entry name" value="DUF2719"/>
    <property type="match status" value="1"/>
</dbReference>